<evidence type="ECO:0008006" key="5">
    <source>
        <dbReference type="Google" id="ProtNLM"/>
    </source>
</evidence>
<reference evidence="3 4" key="1">
    <citation type="journal article" date="2019" name="Genome Biol. Evol.">
        <title>The Rhododendron genome and chromosomal organization provide insight into shared whole-genome duplications across the heath family (Ericaceae).</title>
        <authorList>
            <person name="Soza V.L."/>
            <person name="Lindsley D."/>
            <person name="Waalkes A."/>
            <person name="Ramage E."/>
            <person name="Patwardhan R.P."/>
            <person name="Burton J.N."/>
            <person name="Adey A."/>
            <person name="Kumar A."/>
            <person name="Qiu R."/>
            <person name="Shendure J."/>
            <person name="Hall B."/>
        </authorList>
    </citation>
    <scope>NUCLEOTIDE SEQUENCE [LARGE SCALE GENOMIC DNA]</scope>
    <source>
        <strain evidence="3">RSF 1966-606</strain>
    </source>
</reference>
<evidence type="ECO:0000313" key="4">
    <source>
        <dbReference type="Proteomes" id="UP000428333"/>
    </source>
</evidence>
<dbReference type="Proteomes" id="UP000428333">
    <property type="component" value="Linkage Group LG08"/>
</dbReference>
<dbReference type="GO" id="GO:0009451">
    <property type="term" value="P:RNA modification"/>
    <property type="evidence" value="ECO:0007669"/>
    <property type="project" value="InterPro"/>
</dbReference>
<feature type="non-terminal residue" evidence="3">
    <location>
        <position position="1"/>
    </location>
</feature>
<dbReference type="InterPro" id="IPR046960">
    <property type="entry name" value="PPR_At4g14850-like_plant"/>
</dbReference>
<dbReference type="Gene3D" id="1.25.40.10">
    <property type="entry name" value="Tetratricopeptide repeat domain"/>
    <property type="match status" value="2"/>
</dbReference>
<feature type="repeat" description="PPR" evidence="2">
    <location>
        <begin position="41"/>
        <end position="75"/>
    </location>
</feature>
<comment type="caution">
    <text evidence="3">The sequence shown here is derived from an EMBL/GenBank/DDBJ whole genome shotgun (WGS) entry which is preliminary data.</text>
</comment>
<keyword evidence="1" id="KW-0677">Repeat</keyword>
<dbReference type="NCBIfam" id="TIGR00756">
    <property type="entry name" value="PPR"/>
    <property type="match status" value="3"/>
</dbReference>
<dbReference type="InterPro" id="IPR011990">
    <property type="entry name" value="TPR-like_helical_dom_sf"/>
</dbReference>
<evidence type="ECO:0000256" key="1">
    <source>
        <dbReference type="ARBA" id="ARBA00022737"/>
    </source>
</evidence>
<proteinExistence type="predicted"/>
<dbReference type="EMBL" id="QEFC01002146">
    <property type="protein sequence ID" value="KAE9454112.1"/>
    <property type="molecule type" value="Genomic_DNA"/>
</dbReference>
<dbReference type="AlphaFoldDB" id="A0A6A4L9E7"/>
<accession>A0A6A4L9E7</accession>
<dbReference type="GO" id="GO:0003723">
    <property type="term" value="F:RNA binding"/>
    <property type="evidence" value="ECO:0007669"/>
    <property type="project" value="InterPro"/>
</dbReference>
<gene>
    <name evidence="3" type="ORF">C3L33_13973</name>
</gene>
<dbReference type="InterPro" id="IPR002885">
    <property type="entry name" value="PPR_rpt"/>
</dbReference>
<dbReference type="PROSITE" id="PS51375">
    <property type="entry name" value="PPR"/>
    <property type="match status" value="1"/>
</dbReference>
<dbReference type="Pfam" id="PF01535">
    <property type="entry name" value="PPR"/>
    <property type="match status" value="4"/>
</dbReference>
<sequence length="343" mass="39170">MAIGYSRNGYSKDALSLYVDMLRFLRPGVHAQIVKSEEGPDQFVYNGLLKLYSECGYFEDVVRVFDEMPQRDIVSWNLLISGFAGRGQLFEAFDALRRMQVEGVGFDGFTLTAALPVCARINALSVVDYARRIFDGMGRRRDLRSWNTMLNGLQPHGAHNRGRDIVSQNATEFGISPSVEHYACLVDVLGRAGRLKEALGVVKNMHEKPSGRIWGLLLNSCHIYGDLHLAETISKVLFEIEPKYVENYVVLLNIYENADYGRVLRWFHTFVAGGDLELGSSEEYQKLWSEFKEAMRVVGYYNGPDYGVVLRDVNEEIRRRGFVDIVSDLRHVWTHSHRIWNTT</sequence>
<dbReference type="PANTHER" id="PTHR47926">
    <property type="entry name" value="PENTATRICOPEPTIDE REPEAT-CONTAINING PROTEIN"/>
    <property type="match status" value="1"/>
</dbReference>
<name>A0A6A4L9E7_9ERIC</name>
<organism evidence="3 4">
    <name type="scientific">Rhododendron williamsianum</name>
    <dbReference type="NCBI Taxonomy" id="262921"/>
    <lineage>
        <taxon>Eukaryota</taxon>
        <taxon>Viridiplantae</taxon>
        <taxon>Streptophyta</taxon>
        <taxon>Embryophyta</taxon>
        <taxon>Tracheophyta</taxon>
        <taxon>Spermatophyta</taxon>
        <taxon>Magnoliopsida</taxon>
        <taxon>eudicotyledons</taxon>
        <taxon>Gunneridae</taxon>
        <taxon>Pentapetalae</taxon>
        <taxon>asterids</taxon>
        <taxon>Ericales</taxon>
        <taxon>Ericaceae</taxon>
        <taxon>Ericoideae</taxon>
        <taxon>Rhodoreae</taxon>
        <taxon>Rhododendron</taxon>
    </lineage>
</organism>
<evidence type="ECO:0000256" key="2">
    <source>
        <dbReference type="PROSITE-ProRule" id="PRU00708"/>
    </source>
</evidence>
<protein>
    <recommendedName>
        <fullName evidence="5">Pentacotripeptide-repeat region of PRORP domain-containing protein</fullName>
    </recommendedName>
</protein>
<dbReference type="OrthoDB" id="1731741at2759"/>
<evidence type="ECO:0000313" key="3">
    <source>
        <dbReference type="EMBL" id="KAE9454112.1"/>
    </source>
</evidence>
<keyword evidence="4" id="KW-1185">Reference proteome</keyword>